<accession>A0A426XXN0</accession>
<proteinExistence type="predicted"/>
<sequence>MSHVPLSLWTLLLRYNVMYSSNKSAMQNLQINYDERKLHSEVSLKLSPGIEPELGRCCWELAWSASGVGRGYRKLAGGSSEASQRRSGGCKMMQGSSPEEDQETHRKIVEGSRKVCREYKMELEKWGVSFSRIPGDYTAGALFSELLSAVAPLAPALGYHPYPAFPGAFEILAPNSKANWGL</sequence>
<feature type="signal peptide" evidence="2">
    <location>
        <begin position="1"/>
        <end position="20"/>
    </location>
</feature>
<feature type="chain" id="PRO_5019124354" evidence="2">
    <location>
        <begin position="21"/>
        <end position="182"/>
    </location>
</feature>
<feature type="region of interest" description="Disordered" evidence="1">
    <location>
        <begin position="77"/>
        <end position="107"/>
    </location>
</feature>
<evidence type="ECO:0000256" key="2">
    <source>
        <dbReference type="SAM" id="SignalP"/>
    </source>
</evidence>
<reference evidence="3 4" key="1">
    <citation type="journal article" date="2014" name="Agronomy (Basel)">
        <title>A Draft Genome Sequence for Ensete ventricosum, the Drought-Tolerant Tree Against Hunger.</title>
        <authorList>
            <person name="Harrison J."/>
            <person name="Moore K.A."/>
            <person name="Paszkiewicz K."/>
            <person name="Jones T."/>
            <person name="Grant M."/>
            <person name="Ambacheew D."/>
            <person name="Muzemil S."/>
            <person name="Studholme D.J."/>
        </authorList>
    </citation>
    <scope>NUCLEOTIDE SEQUENCE [LARGE SCALE GENOMIC DNA]</scope>
</reference>
<dbReference type="AlphaFoldDB" id="A0A426XXN0"/>
<name>A0A426XXN0_ENSVE</name>
<organism evidence="3 4">
    <name type="scientific">Ensete ventricosum</name>
    <name type="common">Abyssinian banana</name>
    <name type="synonym">Musa ensete</name>
    <dbReference type="NCBI Taxonomy" id="4639"/>
    <lineage>
        <taxon>Eukaryota</taxon>
        <taxon>Viridiplantae</taxon>
        <taxon>Streptophyta</taxon>
        <taxon>Embryophyta</taxon>
        <taxon>Tracheophyta</taxon>
        <taxon>Spermatophyta</taxon>
        <taxon>Magnoliopsida</taxon>
        <taxon>Liliopsida</taxon>
        <taxon>Zingiberales</taxon>
        <taxon>Musaceae</taxon>
        <taxon>Ensete</taxon>
    </lineage>
</organism>
<evidence type="ECO:0000256" key="1">
    <source>
        <dbReference type="SAM" id="MobiDB-lite"/>
    </source>
</evidence>
<dbReference type="EMBL" id="AMZH03016590">
    <property type="protein sequence ID" value="RRT44246.1"/>
    <property type="molecule type" value="Genomic_DNA"/>
</dbReference>
<dbReference type="Proteomes" id="UP000287651">
    <property type="component" value="Unassembled WGS sequence"/>
</dbReference>
<protein>
    <submittedName>
        <fullName evidence="3">Uncharacterized protein</fullName>
    </submittedName>
</protein>
<keyword evidence="2" id="KW-0732">Signal</keyword>
<evidence type="ECO:0000313" key="3">
    <source>
        <dbReference type="EMBL" id="RRT44246.1"/>
    </source>
</evidence>
<comment type="caution">
    <text evidence="3">The sequence shown here is derived from an EMBL/GenBank/DDBJ whole genome shotgun (WGS) entry which is preliminary data.</text>
</comment>
<gene>
    <name evidence="3" type="ORF">B296_00051365</name>
</gene>
<evidence type="ECO:0000313" key="4">
    <source>
        <dbReference type="Proteomes" id="UP000287651"/>
    </source>
</evidence>